<feature type="domain" description="AMP-binding enzyme C-terminal" evidence="7">
    <location>
        <begin position="611"/>
        <end position="682"/>
    </location>
</feature>
<keyword evidence="10" id="KW-1185">Reference proteome</keyword>
<dbReference type="InterPro" id="IPR042099">
    <property type="entry name" value="ANL_N_sf"/>
</dbReference>
<dbReference type="Pfam" id="PF13193">
    <property type="entry name" value="AMP-binding_C"/>
    <property type="match status" value="1"/>
</dbReference>
<dbReference type="GO" id="GO:0050218">
    <property type="term" value="F:propionate-CoA ligase activity"/>
    <property type="evidence" value="ECO:0007669"/>
    <property type="project" value="TreeGrafter"/>
</dbReference>
<dbReference type="PROSITE" id="PS00455">
    <property type="entry name" value="AMP_BINDING"/>
    <property type="match status" value="1"/>
</dbReference>
<dbReference type="GO" id="GO:0003987">
    <property type="term" value="F:acetate-CoA ligase activity"/>
    <property type="evidence" value="ECO:0007669"/>
    <property type="project" value="UniProtKB-EC"/>
</dbReference>
<name>A0A7R9BK87_9CRUS</name>
<dbReference type="EMBL" id="CAJPEX010000665">
    <property type="protein sequence ID" value="CAG0916767.1"/>
    <property type="molecule type" value="Genomic_DNA"/>
</dbReference>
<dbReference type="InterPro" id="IPR025110">
    <property type="entry name" value="AMP-bd_C"/>
</dbReference>
<feature type="domain" description="AMP-dependent synthetase/ligase" evidence="6">
    <location>
        <begin position="159"/>
        <end position="547"/>
    </location>
</feature>
<dbReference type="PANTHER" id="PTHR43347">
    <property type="entry name" value="ACYL-COA SYNTHETASE"/>
    <property type="match status" value="1"/>
</dbReference>
<dbReference type="AlphaFoldDB" id="A0A7R9BK87"/>
<dbReference type="GO" id="GO:0005759">
    <property type="term" value="C:mitochondrial matrix"/>
    <property type="evidence" value="ECO:0007669"/>
    <property type="project" value="TreeGrafter"/>
</dbReference>
<proteinExistence type="inferred from homology"/>
<evidence type="ECO:0000313" key="9">
    <source>
        <dbReference type="EMBL" id="CAD7276615.1"/>
    </source>
</evidence>
<evidence type="ECO:0000256" key="2">
    <source>
        <dbReference type="ARBA" id="ARBA00013275"/>
    </source>
</evidence>
<evidence type="ECO:0000256" key="3">
    <source>
        <dbReference type="ARBA" id="ARBA00040004"/>
    </source>
</evidence>
<evidence type="ECO:0000256" key="5">
    <source>
        <dbReference type="ARBA" id="ARBA00047935"/>
    </source>
</evidence>
<dbReference type="Gene3D" id="3.30.300.30">
    <property type="match status" value="1"/>
</dbReference>
<comment type="catalytic activity">
    <reaction evidence="5">
        <text>butanoate + ATP + CoA = butanoyl-CoA + AMP + diphosphate</text>
        <dbReference type="Rhea" id="RHEA:46172"/>
        <dbReference type="ChEBI" id="CHEBI:17968"/>
        <dbReference type="ChEBI" id="CHEBI:30616"/>
        <dbReference type="ChEBI" id="CHEBI:33019"/>
        <dbReference type="ChEBI" id="CHEBI:57287"/>
        <dbReference type="ChEBI" id="CHEBI:57371"/>
        <dbReference type="ChEBI" id="CHEBI:456215"/>
    </reaction>
    <physiologicalReaction direction="left-to-right" evidence="5">
        <dbReference type="Rhea" id="RHEA:46173"/>
    </physiologicalReaction>
</comment>
<evidence type="ECO:0000256" key="1">
    <source>
        <dbReference type="ARBA" id="ARBA00006432"/>
    </source>
</evidence>
<protein>
    <recommendedName>
        <fullName evidence="3">Acyl-CoA synthetase short-chain family member 3, mitochondrial</fullName>
        <ecNumber evidence="2">6.2.1.1</ecNumber>
    </recommendedName>
    <alternativeName>
        <fullName evidence="4">Acetate--CoA ligase 3</fullName>
    </alternativeName>
</protein>
<sequence>MHWSALVEACCKQEVYLRGGLPLCVKIRNLLSCVLPTFLPSCVQRKEKGATDRVALQRVPSNKNDTSMIKPDLRGMYPSNESIDDEMCDRYLSKDYELECKEAWNNPEEYWGRAGSKYVTWFKPWDKVLDNSKEPFTKWFPGGQLNVCYNCVDKHVEEGHGEQIALIHDSPITKAPTRFLTYKQLLDEVSRLAGVFSTLGVKTGDRVLIYMPMMSEAVAAMLATARLGAIHSLVFGGFAASELAVRINHALPTLLVTTNAGFEPGKSVPFKKLVDIGIRKSGDEGKAKLKHVLVLERPEAEPAPMQDGRDVYWLEAMDKAKPHDCVPVESNSPLYILYTSGTTGDPKGILRPSGPHAVALPWSMDKIFDAKPGERWWAASDLGWVVGHSYICYAPLLRRLTSVVYEGKPVGTPDAGQFFRVIRDHGVETFFTAPTALRVIRRTDKKAVEAKKYKIPSLKRIFVAGEHCDQKTRRWSEEVFGVSVLDHWWQTETGHPITSPCVGLGHSFYPPEDVSGMPVPGYNVQVLKKDGSAAAPGDLGRIVIKCPLPPGCMSTLYRADDRFQSNYFTQYPGYYDTMDAGFIDPDGFVCVMARDDDVINVAGHRLSTSAIEEAILGHTDVVDCAVISVPDKLKGEIPVGCQRPEEAVEADLVKLVRKLVGPVAAYRISIRVRALPRTRSGKTARKSIADIARNRQIK</sequence>
<dbReference type="InterPro" id="IPR000873">
    <property type="entry name" value="AMP-dep_synth/lig_dom"/>
</dbReference>
<dbReference type="EMBL" id="OA882702">
    <property type="protein sequence ID" value="CAD7276615.1"/>
    <property type="molecule type" value="Genomic_DNA"/>
</dbReference>
<dbReference type="SUPFAM" id="SSF56801">
    <property type="entry name" value="Acetyl-CoA synthetase-like"/>
    <property type="match status" value="1"/>
</dbReference>
<dbReference type="Pfam" id="PF16177">
    <property type="entry name" value="ACAS_N"/>
    <property type="match status" value="1"/>
</dbReference>
<dbReference type="EC" id="6.2.1.1" evidence="2"/>
<comment type="similarity">
    <text evidence="1">Belongs to the ATP-dependent AMP-binding enzyme family.</text>
</comment>
<dbReference type="InterPro" id="IPR045851">
    <property type="entry name" value="AMP-bd_C_sf"/>
</dbReference>
<dbReference type="Gene3D" id="3.40.50.12780">
    <property type="entry name" value="N-terminal domain of ligase-like"/>
    <property type="match status" value="1"/>
</dbReference>
<evidence type="ECO:0000259" key="6">
    <source>
        <dbReference type="Pfam" id="PF00501"/>
    </source>
</evidence>
<dbReference type="InterPro" id="IPR020845">
    <property type="entry name" value="AMP-binding_CS"/>
</dbReference>
<dbReference type="OrthoDB" id="1706066at2759"/>
<evidence type="ECO:0000256" key="4">
    <source>
        <dbReference type="ARBA" id="ARBA00042755"/>
    </source>
</evidence>
<evidence type="ECO:0000259" key="7">
    <source>
        <dbReference type="Pfam" id="PF13193"/>
    </source>
</evidence>
<organism evidence="9">
    <name type="scientific">Notodromas monacha</name>
    <dbReference type="NCBI Taxonomy" id="399045"/>
    <lineage>
        <taxon>Eukaryota</taxon>
        <taxon>Metazoa</taxon>
        <taxon>Ecdysozoa</taxon>
        <taxon>Arthropoda</taxon>
        <taxon>Crustacea</taxon>
        <taxon>Oligostraca</taxon>
        <taxon>Ostracoda</taxon>
        <taxon>Podocopa</taxon>
        <taxon>Podocopida</taxon>
        <taxon>Cypridocopina</taxon>
        <taxon>Cypridoidea</taxon>
        <taxon>Cyprididae</taxon>
        <taxon>Notodromas</taxon>
    </lineage>
</organism>
<evidence type="ECO:0000259" key="8">
    <source>
        <dbReference type="Pfam" id="PF16177"/>
    </source>
</evidence>
<gene>
    <name evidence="9" type="ORF">NMOB1V02_LOCUS4370</name>
</gene>
<evidence type="ECO:0000313" key="10">
    <source>
        <dbReference type="Proteomes" id="UP000678499"/>
    </source>
</evidence>
<accession>A0A7R9BK87</accession>
<feature type="non-terminal residue" evidence="9">
    <location>
        <position position="1"/>
    </location>
</feature>
<dbReference type="PANTHER" id="PTHR43347:SF3">
    <property type="entry name" value="ACYL-COA SYNTHETASE SHORT-CHAIN FAMILY MEMBER 3, MITOCHONDRIAL"/>
    <property type="match status" value="1"/>
</dbReference>
<dbReference type="Pfam" id="PF00501">
    <property type="entry name" value="AMP-binding"/>
    <property type="match status" value="1"/>
</dbReference>
<feature type="domain" description="Acetyl-coenzyme A synthetase N-terminal" evidence="8">
    <location>
        <begin position="97"/>
        <end position="151"/>
    </location>
</feature>
<reference evidence="9" key="1">
    <citation type="submission" date="2020-11" db="EMBL/GenBank/DDBJ databases">
        <authorList>
            <person name="Tran Van P."/>
        </authorList>
    </citation>
    <scope>NUCLEOTIDE SEQUENCE</scope>
</reference>
<dbReference type="InterPro" id="IPR032387">
    <property type="entry name" value="ACAS_N"/>
</dbReference>
<dbReference type="Proteomes" id="UP000678499">
    <property type="component" value="Unassembled WGS sequence"/>
</dbReference>